<dbReference type="VEuPathDB" id="VectorBase:CSON001033"/>
<keyword evidence="4 8" id="KW-0489">Methyltransferase</keyword>
<dbReference type="PANTHER" id="PTHR11579">
    <property type="entry name" value="PROTEIN-L-ISOASPARTATE O-METHYLTRANSFERASE"/>
    <property type="match status" value="1"/>
</dbReference>
<dbReference type="GO" id="GO:0032259">
    <property type="term" value="P:methylation"/>
    <property type="evidence" value="ECO:0007669"/>
    <property type="project" value="UniProtKB-KW"/>
</dbReference>
<proteinExistence type="inferred from homology"/>
<evidence type="ECO:0000256" key="2">
    <source>
        <dbReference type="ARBA" id="ARBA00005369"/>
    </source>
</evidence>
<evidence type="ECO:0000256" key="3">
    <source>
        <dbReference type="ARBA" id="ARBA00022490"/>
    </source>
</evidence>
<protein>
    <recommendedName>
        <fullName evidence="8">Protein-L-isoaspartate O-methyltransferase</fullName>
        <ecNumber evidence="8">2.1.1.77</ecNumber>
    </recommendedName>
</protein>
<dbReference type="CDD" id="cd02440">
    <property type="entry name" value="AdoMet_MTases"/>
    <property type="match status" value="1"/>
</dbReference>
<dbReference type="GO" id="GO:0005737">
    <property type="term" value="C:cytoplasm"/>
    <property type="evidence" value="ECO:0007669"/>
    <property type="project" value="UniProtKB-SubCell"/>
</dbReference>
<dbReference type="SUPFAM" id="SSF53335">
    <property type="entry name" value="S-adenosyl-L-methionine-dependent methyltransferases"/>
    <property type="match status" value="1"/>
</dbReference>
<comment type="subcellular location">
    <subcellularLocation>
        <location evidence="1">Cytoplasm</location>
    </subcellularLocation>
</comment>
<dbReference type="InterPro" id="IPR000682">
    <property type="entry name" value="PCMT"/>
</dbReference>
<keyword evidence="3" id="KW-0963">Cytoplasm</keyword>
<accession>A0A336LQJ0</accession>
<dbReference type="Gene3D" id="3.40.50.150">
    <property type="entry name" value="Vaccinia Virus protein VP39"/>
    <property type="match status" value="1"/>
</dbReference>
<dbReference type="AlphaFoldDB" id="A0A336LQJ0"/>
<dbReference type="GO" id="GO:0004719">
    <property type="term" value="F:protein-L-isoaspartate (D-aspartate) O-methyltransferase activity"/>
    <property type="evidence" value="ECO:0007669"/>
    <property type="project" value="UniProtKB-UniRule"/>
</dbReference>
<comment type="catalytic activity">
    <reaction evidence="7">
        <text>[protein]-L-isoaspartate + S-adenosyl-L-methionine = [protein]-L-isoaspartate alpha-methyl ester + S-adenosyl-L-homocysteine</text>
        <dbReference type="Rhea" id="RHEA:12705"/>
        <dbReference type="Rhea" id="RHEA-COMP:12143"/>
        <dbReference type="Rhea" id="RHEA-COMP:12144"/>
        <dbReference type="ChEBI" id="CHEBI:57856"/>
        <dbReference type="ChEBI" id="CHEBI:59789"/>
        <dbReference type="ChEBI" id="CHEBI:90596"/>
        <dbReference type="ChEBI" id="CHEBI:90598"/>
        <dbReference type="EC" id="2.1.1.77"/>
    </reaction>
    <physiologicalReaction direction="left-to-right" evidence="7">
        <dbReference type="Rhea" id="RHEA:12706"/>
    </physiologicalReaction>
</comment>
<evidence type="ECO:0000256" key="8">
    <source>
        <dbReference type="RuleBase" id="RU003802"/>
    </source>
</evidence>
<keyword evidence="6 8" id="KW-0949">S-adenosyl-L-methionine</keyword>
<dbReference type="NCBIfam" id="TIGR00080">
    <property type="entry name" value="pimt"/>
    <property type="match status" value="1"/>
</dbReference>
<dbReference type="PANTHER" id="PTHR11579:SF0">
    <property type="entry name" value="PROTEIN-L-ISOASPARTATE(D-ASPARTATE) O-METHYLTRANSFERASE"/>
    <property type="match status" value="1"/>
</dbReference>
<sequence length="228" mass="24909">MAWRSTGANQRDLCNQLKDYGVIKSDSVYNALANTDRKFYTQTAYPYVDSPQRIGYGATISAPHMHAYALELLKDHLKPGSKVLDVGAGSGYLVAAFARFLNNGQPPNVSNGLVVGIEHHPKLVEMGIKNLKEDDATLMDSGQVLIIEGDGRLGYKEKAPYDCIHVGAAAPETPQELINQLKPGGRLIVPVGPAGDTQYLEQYDKTPDGEVKKQRLMGVMYVPLTDLH</sequence>
<evidence type="ECO:0000256" key="7">
    <source>
        <dbReference type="ARBA" id="ARBA00035815"/>
    </source>
</evidence>
<evidence type="ECO:0000256" key="5">
    <source>
        <dbReference type="ARBA" id="ARBA00022679"/>
    </source>
</evidence>
<dbReference type="FunFam" id="3.40.50.150:FF:000027">
    <property type="entry name" value="Protein-L-isoaspartate O-methyltransferase"/>
    <property type="match status" value="1"/>
</dbReference>
<name>A0A336LQJ0_CULSO</name>
<dbReference type="OMA" id="HMHASAC"/>
<comment type="similarity">
    <text evidence="2 8">Belongs to the methyltransferase superfamily. L-isoaspartyl/D-aspartyl protein methyltransferase family.</text>
</comment>
<dbReference type="Pfam" id="PF01135">
    <property type="entry name" value="PCMT"/>
    <property type="match status" value="1"/>
</dbReference>
<dbReference type="InterPro" id="IPR029063">
    <property type="entry name" value="SAM-dependent_MTases_sf"/>
</dbReference>
<evidence type="ECO:0000313" key="9">
    <source>
        <dbReference type="EMBL" id="SSX20324.1"/>
    </source>
</evidence>
<dbReference type="EMBL" id="UFQT01000116">
    <property type="protein sequence ID" value="SSX20324.1"/>
    <property type="molecule type" value="Genomic_DNA"/>
</dbReference>
<dbReference type="PROSITE" id="PS01279">
    <property type="entry name" value="PCMT"/>
    <property type="match status" value="1"/>
</dbReference>
<dbReference type="EC" id="2.1.1.77" evidence="8"/>
<evidence type="ECO:0000256" key="6">
    <source>
        <dbReference type="ARBA" id="ARBA00022691"/>
    </source>
</evidence>
<reference evidence="9" key="1">
    <citation type="submission" date="2018-07" db="EMBL/GenBank/DDBJ databases">
        <authorList>
            <person name="Quirk P.G."/>
            <person name="Krulwich T.A."/>
        </authorList>
    </citation>
    <scope>NUCLEOTIDE SEQUENCE</scope>
</reference>
<gene>
    <name evidence="9" type="primary">CSON001033</name>
</gene>
<keyword evidence="5 8" id="KW-0808">Transferase</keyword>
<organism evidence="9">
    <name type="scientific">Culicoides sonorensis</name>
    <name type="common">Biting midge</name>
    <dbReference type="NCBI Taxonomy" id="179676"/>
    <lineage>
        <taxon>Eukaryota</taxon>
        <taxon>Metazoa</taxon>
        <taxon>Ecdysozoa</taxon>
        <taxon>Arthropoda</taxon>
        <taxon>Hexapoda</taxon>
        <taxon>Insecta</taxon>
        <taxon>Pterygota</taxon>
        <taxon>Neoptera</taxon>
        <taxon>Endopterygota</taxon>
        <taxon>Diptera</taxon>
        <taxon>Nematocera</taxon>
        <taxon>Chironomoidea</taxon>
        <taxon>Ceratopogonidae</taxon>
        <taxon>Ceratopogoninae</taxon>
        <taxon>Culicoides</taxon>
        <taxon>Monoculicoides</taxon>
    </lineage>
</organism>
<evidence type="ECO:0000256" key="1">
    <source>
        <dbReference type="ARBA" id="ARBA00004496"/>
    </source>
</evidence>
<evidence type="ECO:0000256" key="4">
    <source>
        <dbReference type="ARBA" id="ARBA00022603"/>
    </source>
</evidence>